<gene>
    <name evidence="9" type="ORF">CTEN210_03583</name>
</gene>
<dbReference type="Pfam" id="PF00447">
    <property type="entry name" value="HSF_DNA-bind"/>
    <property type="match status" value="1"/>
</dbReference>
<sequence length="493" mass="57995">MNRHGFKWKGKKVNQFSHKDFQRGRNQATRKSRTVEAQILWTQCELCRKWHELPSFLKEKNLPKEFHCSMNFWNSEYSKCDAEERAREGAREGAIEDDNREDDTSEGQDEEDEEEDTGNSQGEENEDVIGNQMVDEEVDKRDIEETADDEEEAEEQILTTLPNQLYEILENNQFPDIISWTDDGKAFVVHDQERFMNLIYVPKFAWWKDYDLYKFISFEDRMYNWGICHYTKLTDGTKVFYSKDFRKGYQGILHTSQVRRRRRINVPTKKLSAAELAKLVKEPKFTMEAVKRRVHLIIEQNPELLPSNRGEYVIYVWFTGNACFVSESNECYFSTTLPEDINFLFRVPTSAKEGLAQGPPFLLSEKQPWAGQCTFNGVESSKFHQRLLSTSYIRNELGQRSFVVHQGFSRVNARNIENFLQKQLSQREFGTEILWRAFDWGHVEYEEGDENKMFTVGVTVLDASEVKKRLEKGEIIINGHKHRMNQSDAEIYF</sequence>
<accession>A0AAD3CK15</accession>
<evidence type="ECO:0000256" key="2">
    <source>
        <dbReference type="ARBA" id="ARBA00022723"/>
    </source>
</evidence>
<dbReference type="AlphaFoldDB" id="A0AAD3CK15"/>
<evidence type="ECO:0000256" key="6">
    <source>
        <dbReference type="ARBA" id="ARBA00023242"/>
    </source>
</evidence>
<dbReference type="Gene3D" id="3.30.40.100">
    <property type="match status" value="1"/>
</dbReference>
<dbReference type="GO" id="GO:0008270">
    <property type="term" value="F:zinc ion binding"/>
    <property type="evidence" value="ECO:0007669"/>
    <property type="project" value="UniProtKB-KW"/>
</dbReference>
<feature type="region of interest" description="Disordered" evidence="7">
    <location>
        <begin position="84"/>
        <end position="154"/>
    </location>
</feature>
<dbReference type="InterPro" id="IPR000232">
    <property type="entry name" value="HSF_DNA-bd"/>
</dbReference>
<dbReference type="Gene3D" id="1.10.10.10">
    <property type="entry name" value="Winged helix-like DNA-binding domain superfamily/Winged helix DNA-binding domain"/>
    <property type="match status" value="1"/>
</dbReference>
<evidence type="ECO:0000256" key="1">
    <source>
        <dbReference type="ARBA" id="ARBA00004123"/>
    </source>
</evidence>
<dbReference type="GO" id="GO:0005634">
    <property type="term" value="C:nucleus"/>
    <property type="evidence" value="ECO:0007669"/>
    <property type="project" value="UniProtKB-SubCell"/>
</dbReference>
<evidence type="ECO:0000256" key="5">
    <source>
        <dbReference type="ARBA" id="ARBA00023125"/>
    </source>
</evidence>
<dbReference type="EMBL" id="BLLK01000022">
    <property type="protein sequence ID" value="GFH47109.1"/>
    <property type="molecule type" value="Genomic_DNA"/>
</dbReference>
<evidence type="ECO:0000256" key="7">
    <source>
        <dbReference type="SAM" id="MobiDB-lite"/>
    </source>
</evidence>
<keyword evidence="2" id="KW-0479">Metal-binding</keyword>
<keyword evidence="4" id="KW-0862">Zinc</keyword>
<keyword evidence="6" id="KW-0539">Nucleus</keyword>
<feature type="compositionally biased region" description="Basic and acidic residues" evidence="7">
    <location>
        <begin position="84"/>
        <end position="94"/>
    </location>
</feature>
<comment type="caution">
    <text evidence="9">The sequence shown here is derived from an EMBL/GenBank/DDBJ whole genome shotgun (WGS) entry which is preliminary data.</text>
</comment>
<dbReference type="InterPro" id="IPR036390">
    <property type="entry name" value="WH_DNA-bd_sf"/>
</dbReference>
<protein>
    <recommendedName>
        <fullName evidence="8">CW-type domain-containing protein</fullName>
    </recommendedName>
</protein>
<evidence type="ECO:0000313" key="9">
    <source>
        <dbReference type="EMBL" id="GFH47109.1"/>
    </source>
</evidence>
<dbReference type="GO" id="GO:0043565">
    <property type="term" value="F:sequence-specific DNA binding"/>
    <property type="evidence" value="ECO:0007669"/>
    <property type="project" value="InterPro"/>
</dbReference>
<dbReference type="Pfam" id="PF07496">
    <property type="entry name" value="zf-CW"/>
    <property type="match status" value="1"/>
</dbReference>
<evidence type="ECO:0000259" key="8">
    <source>
        <dbReference type="PROSITE" id="PS51050"/>
    </source>
</evidence>
<evidence type="ECO:0000313" key="10">
    <source>
        <dbReference type="Proteomes" id="UP001054902"/>
    </source>
</evidence>
<organism evidence="9 10">
    <name type="scientific">Chaetoceros tenuissimus</name>
    <dbReference type="NCBI Taxonomy" id="426638"/>
    <lineage>
        <taxon>Eukaryota</taxon>
        <taxon>Sar</taxon>
        <taxon>Stramenopiles</taxon>
        <taxon>Ochrophyta</taxon>
        <taxon>Bacillariophyta</taxon>
        <taxon>Coscinodiscophyceae</taxon>
        <taxon>Chaetocerotophycidae</taxon>
        <taxon>Chaetocerotales</taxon>
        <taxon>Chaetocerotaceae</taxon>
        <taxon>Chaetoceros</taxon>
    </lineage>
</organism>
<feature type="compositionally biased region" description="Acidic residues" evidence="7">
    <location>
        <begin position="145"/>
        <end position="154"/>
    </location>
</feature>
<evidence type="ECO:0000256" key="3">
    <source>
        <dbReference type="ARBA" id="ARBA00022771"/>
    </source>
</evidence>
<feature type="domain" description="CW-type" evidence="8">
    <location>
        <begin position="35"/>
        <end position="88"/>
    </location>
</feature>
<dbReference type="PROSITE" id="PS51050">
    <property type="entry name" value="ZF_CW"/>
    <property type="match status" value="1"/>
</dbReference>
<dbReference type="Proteomes" id="UP001054902">
    <property type="component" value="Unassembled WGS sequence"/>
</dbReference>
<keyword evidence="3" id="KW-0863">Zinc-finger</keyword>
<comment type="subcellular location">
    <subcellularLocation>
        <location evidence="1">Nucleus</location>
    </subcellularLocation>
</comment>
<feature type="compositionally biased region" description="Acidic residues" evidence="7">
    <location>
        <begin position="95"/>
        <end position="127"/>
    </location>
</feature>
<dbReference type="InterPro" id="IPR036388">
    <property type="entry name" value="WH-like_DNA-bd_sf"/>
</dbReference>
<keyword evidence="10" id="KW-1185">Reference proteome</keyword>
<keyword evidence="5" id="KW-0238">DNA-binding</keyword>
<proteinExistence type="predicted"/>
<evidence type="ECO:0000256" key="4">
    <source>
        <dbReference type="ARBA" id="ARBA00022833"/>
    </source>
</evidence>
<dbReference type="InterPro" id="IPR011124">
    <property type="entry name" value="Znf_CW"/>
</dbReference>
<reference evidence="9 10" key="1">
    <citation type="journal article" date="2021" name="Sci. Rep.">
        <title>The genome of the diatom Chaetoceros tenuissimus carries an ancient integrated fragment of an extant virus.</title>
        <authorList>
            <person name="Hongo Y."/>
            <person name="Kimura K."/>
            <person name="Takaki Y."/>
            <person name="Yoshida Y."/>
            <person name="Baba S."/>
            <person name="Kobayashi G."/>
            <person name="Nagasaki K."/>
            <person name="Hano T."/>
            <person name="Tomaru Y."/>
        </authorList>
    </citation>
    <scope>NUCLEOTIDE SEQUENCE [LARGE SCALE GENOMIC DNA]</scope>
    <source>
        <strain evidence="9 10">NIES-3715</strain>
    </source>
</reference>
<name>A0AAD3CK15_9STRA</name>
<dbReference type="SUPFAM" id="SSF46785">
    <property type="entry name" value="Winged helix' DNA-binding domain"/>
    <property type="match status" value="1"/>
</dbReference>
<dbReference type="GO" id="GO:0003700">
    <property type="term" value="F:DNA-binding transcription factor activity"/>
    <property type="evidence" value="ECO:0007669"/>
    <property type="project" value="InterPro"/>
</dbReference>